<dbReference type="AlphaFoldDB" id="A0A443NYQ7"/>
<accession>A0A443NYQ7</accession>
<feature type="region of interest" description="Disordered" evidence="1">
    <location>
        <begin position="114"/>
        <end position="142"/>
    </location>
</feature>
<gene>
    <name evidence="2" type="ORF">CKAN_01241800</name>
</gene>
<protein>
    <submittedName>
        <fullName evidence="2">Uncharacterized protein</fullName>
    </submittedName>
</protein>
<dbReference type="EMBL" id="QPKB01000004">
    <property type="protein sequence ID" value="RWR83657.1"/>
    <property type="molecule type" value="Genomic_DNA"/>
</dbReference>
<reference evidence="2 3" key="1">
    <citation type="journal article" date="2019" name="Nat. Plants">
        <title>Stout camphor tree genome fills gaps in understanding of flowering plant genome evolution.</title>
        <authorList>
            <person name="Chaw S.M."/>
            <person name="Liu Y.C."/>
            <person name="Wu Y.W."/>
            <person name="Wang H.Y."/>
            <person name="Lin C.I."/>
            <person name="Wu C.S."/>
            <person name="Ke H.M."/>
            <person name="Chang L.Y."/>
            <person name="Hsu C.Y."/>
            <person name="Yang H.T."/>
            <person name="Sudianto E."/>
            <person name="Hsu M.H."/>
            <person name="Wu K.P."/>
            <person name="Wang L.N."/>
            <person name="Leebens-Mack J.H."/>
            <person name="Tsai I.J."/>
        </authorList>
    </citation>
    <scope>NUCLEOTIDE SEQUENCE [LARGE SCALE GENOMIC DNA]</scope>
    <source>
        <strain evidence="3">cv. Chaw 1501</strain>
        <tissue evidence="2">Young leaves</tissue>
    </source>
</reference>
<feature type="region of interest" description="Disordered" evidence="1">
    <location>
        <begin position="42"/>
        <end position="91"/>
    </location>
</feature>
<evidence type="ECO:0000256" key="1">
    <source>
        <dbReference type="SAM" id="MobiDB-lite"/>
    </source>
</evidence>
<evidence type="ECO:0000313" key="3">
    <source>
        <dbReference type="Proteomes" id="UP000283530"/>
    </source>
</evidence>
<organism evidence="2 3">
    <name type="scientific">Cinnamomum micranthum f. kanehirae</name>
    <dbReference type="NCBI Taxonomy" id="337451"/>
    <lineage>
        <taxon>Eukaryota</taxon>
        <taxon>Viridiplantae</taxon>
        <taxon>Streptophyta</taxon>
        <taxon>Embryophyta</taxon>
        <taxon>Tracheophyta</taxon>
        <taxon>Spermatophyta</taxon>
        <taxon>Magnoliopsida</taxon>
        <taxon>Magnoliidae</taxon>
        <taxon>Laurales</taxon>
        <taxon>Lauraceae</taxon>
        <taxon>Cinnamomum</taxon>
    </lineage>
</organism>
<keyword evidence="3" id="KW-1185">Reference proteome</keyword>
<feature type="compositionally biased region" description="Basic and acidic residues" evidence="1">
    <location>
        <begin position="66"/>
        <end position="77"/>
    </location>
</feature>
<proteinExistence type="predicted"/>
<comment type="caution">
    <text evidence="2">The sequence shown here is derived from an EMBL/GenBank/DDBJ whole genome shotgun (WGS) entry which is preliminary data.</text>
</comment>
<sequence length="142" mass="16383">MCLMCGERLYKRSFNHILLHCLTEEEVQQVMHEVHARVCGGHAYQPFSPERRRRNQNKNLRKKKKGDREKILKHESLENSGSLKRQSEKRGEDPSYIIFDVSIFAKGTDYGVKSPVATPETKQRATTTLKTKRCPTAIPKSL</sequence>
<name>A0A443NYQ7_9MAGN</name>
<feature type="compositionally biased region" description="Basic residues" evidence="1">
    <location>
        <begin position="51"/>
        <end position="65"/>
    </location>
</feature>
<evidence type="ECO:0000313" key="2">
    <source>
        <dbReference type="EMBL" id="RWR83657.1"/>
    </source>
</evidence>
<dbReference type="Proteomes" id="UP000283530">
    <property type="component" value="Unassembled WGS sequence"/>
</dbReference>